<dbReference type="OrthoDB" id="3353438at2"/>
<dbReference type="GO" id="GO:0005737">
    <property type="term" value="C:cytoplasm"/>
    <property type="evidence" value="ECO:0007669"/>
    <property type="project" value="TreeGrafter"/>
</dbReference>
<dbReference type="AlphaFoldDB" id="A0A7J5UV27"/>
<evidence type="ECO:0000313" key="6">
    <source>
        <dbReference type="Proteomes" id="UP000451860"/>
    </source>
</evidence>
<dbReference type="GO" id="GO:0016832">
    <property type="term" value="F:aldehyde-lyase activity"/>
    <property type="evidence" value="ECO:0007669"/>
    <property type="project" value="TreeGrafter"/>
</dbReference>
<dbReference type="InterPro" id="IPR040442">
    <property type="entry name" value="Pyrv_kinase-like_dom_sf"/>
</dbReference>
<organism evidence="5 6">
    <name type="scientific">Georgenia thermotolerans</name>
    <dbReference type="NCBI Taxonomy" id="527326"/>
    <lineage>
        <taxon>Bacteria</taxon>
        <taxon>Bacillati</taxon>
        <taxon>Actinomycetota</taxon>
        <taxon>Actinomycetes</taxon>
        <taxon>Micrococcales</taxon>
        <taxon>Bogoriellaceae</taxon>
        <taxon>Georgenia</taxon>
    </lineage>
</organism>
<keyword evidence="6" id="KW-1185">Reference proteome</keyword>
<name>A0A7J5UV27_9MICO</name>
<dbReference type="SUPFAM" id="SSF51621">
    <property type="entry name" value="Phosphoenolpyruvate/pyruvate domain"/>
    <property type="match status" value="1"/>
</dbReference>
<accession>A0A7J5UV27</accession>
<evidence type="ECO:0000256" key="3">
    <source>
        <dbReference type="ARBA" id="ARBA00023239"/>
    </source>
</evidence>
<dbReference type="PANTHER" id="PTHR30502:SF0">
    <property type="entry name" value="PHOSPHOENOLPYRUVATE CARBOXYLASE FAMILY PROTEIN"/>
    <property type="match status" value="1"/>
</dbReference>
<dbReference type="InterPro" id="IPR050251">
    <property type="entry name" value="HpcH-HpaI_aldolase"/>
</dbReference>
<sequence length="263" mass="27966">MRRRQPVSLKDAWAGGRVTHGVWSALDDPVAAEIVGRAGYDLVCVDLQHGFAHLGSVGRILHALHGTPSAGVVRVAWNAPEQIMRVLDLGAEGVVVPMVDDAAQARRAADACRYAPAGTRSWGPLWGDVRRGFPEADEGDRIATCIVMIETAAGLENIERIVRVPGVHAVYVGPNDLALSLGLGRVPLEDSSELQEAVEHVMTTAHAADIAAGVDCAEPATARHWVARGMDLVISARDSVLLRRAVDEAYLNVAAPAGAGRYR</sequence>
<keyword evidence="2" id="KW-0479">Metal-binding</keyword>
<dbReference type="GO" id="GO:0046872">
    <property type="term" value="F:metal ion binding"/>
    <property type="evidence" value="ECO:0007669"/>
    <property type="project" value="UniProtKB-KW"/>
</dbReference>
<reference evidence="5 6" key="1">
    <citation type="submission" date="2019-10" db="EMBL/GenBank/DDBJ databases">
        <title>Georgenia wutianyii sp. nov. and Georgenia yuyongxinii sp. nov. isolated from plateau pika (Ochotona curzoniae) in the Qinghai-Tibet plateau of China.</title>
        <authorList>
            <person name="Tian Z."/>
        </authorList>
    </citation>
    <scope>NUCLEOTIDE SEQUENCE [LARGE SCALE GENOMIC DNA]</scope>
    <source>
        <strain evidence="5 6">DSM 21501</strain>
    </source>
</reference>
<dbReference type="Pfam" id="PF03328">
    <property type="entry name" value="HpcH_HpaI"/>
    <property type="match status" value="1"/>
</dbReference>
<gene>
    <name evidence="5" type="ORF">GB883_00335</name>
</gene>
<dbReference type="Gene3D" id="3.20.20.60">
    <property type="entry name" value="Phosphoenolpyruvate-binding domains"/>
    <property type="match status" value="1"/>
</dbReference>
<proteinExistence type="inferred from homology"/>
<evidence type="ECO:0000256" key="1">
    <source>
        <dbReference type="ARBA" id="ARBA00005568"/>
    </source>
</evidence>
<dbReference type="Proteomes" id="UP000451860">
    <property type="component" value="Unassembled WGS sequence"/>
</dbReference>
<evidence type="ECO:0000259" key="4">
    <source>
        <dbReference type="Pfam" id="PF03328"/>
    </source>
</evidence>
<evidence type="ECO:0000313" key="5">
    <source>
        <dbReference type="EMBL" id="KAE8766123.1"/>
    </source>
</evidence>
<dbReference type="EMBL" id="WHJE01000001">
    <property type="protein sequence ID" value="KAE8766123.1"/>
    <property type="molecule type" value="Genomic_DNA"/>
</dbReference>
<dbReference type="PANTHER" id="PTHR30502">
    <property type="entry name" value="2-KETO-3-DEOXY-L-RHAMNONATE ALDOLASE"/>
    <property type="match status" value="1"/>
</dbReference>
<comment type="caution">
    <text evidence="5">The sequence shown here is derived from an EMBL/GenBank/DDBJ whole genome shotgun (WGS) entry which is preliminary data.</text>
</comment>
<protein>
    <submittedName>
        <fullName evidence="5">2,4-dihydroxyhept-2-ene-1,7-dioic acid aldolase</fullName>
    </submittedName>
</protein>
<comment type="similarity">
    <text evidence="1">Belongs to the HpcH/HpaI aldolase family.</text>
</comment>
<dbReference type="InterPro" id="IPR015813">
    <property type="entry name" value="Pyrv/PenolPyrv_kinase-like_dom"/>
</dbReference>
<keyword evidence="3" id="KW-0456">Lyase</keyword>
<evidence type="ECO:0000256" key="2">
    <source>
        <dbReference type="ARBA" id="ARBA00022723"/>
    </source>
</evidence>
<dbReference type="InterPro" id="IPR005000">
    <property type="entry name" value="Aldolase/citrate-lyase_domain"/>
</dbReference>
<feature type="domain" description="HpcH/HpaI aldolase/citrate lyase" evidence="4">
    <location>
        <begin position="21"/>
        <end position="229"/>
    </location>
</feature>